<protein>
    <submittedName>
        <fullName evidence="2">Uncharacterized protein</fullName>
    </submittedName>
</protein>
<organism evidence="3">
    <name type="scientific">Volvox carteri f. nagariensis</name>
    <dbReference type="NCBI Taxonomy" id="3068"/>
    <lineage>
        <taxon>Eukaryota</taxon>
        <taxon>Viridiplantae</taxon>
        <taxon>Chlorophyta</taxon>
        <taxon>core chlorophytes</taxon>
        <taxon>Chlorophyceae</taxon>
        <taxon>CS clade</taxon>
        <taxon>Chlamydomonadales</taxon>
        <taxon>Volvocaceae</taxon>
        <taxon>Volvox</taxon>
    </lineage>
</organism>
<dbReference type="AlphaFoldDB" id="D8TX31"/>
<dbReference type="InParanoid" id="D8TX31"/>
<feature type="compositionally biased region" description="Pro residues" evidence="1">
    <location>
        <begin position="192"/>
        <end position="209"/>
    </location>
</feature>
<dbReference type="KEGG" id="vcn:VOLCADRAFT_91439"/>
<dbReference type="Proteomes" id="UP000001058">
    <property type="component" value="Unassembled WGS sequence"/>
</dbReference>
<feature type="region of interest" description="Disordered" evidence="1">
    <location>
        <begin position="244"/>
        <end position="266"/>
    </location>
</feature>
<accession>D8TX31</accession>
<feature type="region of interest" description="Disordered" evidence="1">
    <location>
        <begin position="156"/>
        <end position="213"/>
    </location>
</feature>
<proteinExistence type="predicted"/>
<dbReference type="EMBL" id="GL378342">
    <property type="protein sequence ID" value="EFJ47938.1"/>
    <property type="molecule type" value="Genomic_DNA"/>
</dbReference>
<evidence type="ECO:0000256" key="1">
    <source>
        <dbReference type="SAM" id="MobiDB-lite"/>
    </source>
</evidence>
<name>D8TX31_VOLCA</name>
<dbReference type="GeneID" id="9616871"/>
<gene>
    <name evidence="2" type="ORF">VOLCADRAFT_91439</name>
</gene>
<dbReference type="RefSeq" id="XP_002951044.1">
    <property type="nucleotide sequence ID" value="XM_002950998.1"/>
</dbReference>
<feature type="compositionally biased region" description="Low complexity" evidence="1">
    <location>
        <begin position="247"/>
        <end position="262"/>
    </location>
</feature>
<evidence type="ECO:0000313" key="2">
    <source>
        <dbReference type="EMBL" id="EFJ47938.1"/>
    </source>
</evidence>
<keyword evidence="3" id="KW-1185">Reference proteome</keyword>
<sequence length="377" mass="37477">MNCTFLMNAPLTRAYGELEDIQAGVGKASPEGDLQTPDIAANVTAKGDDIGKADANEQQSLGVAAFENGDMTLQQQLAELPNVDHKAIATAEAVAGANLSEPNGEPAPAGDDGNNNITADGDGAVCSPGGTTAAVMTSCSGCGSSAAAAFTRSGAAAGASSPATPAPWTAPKSYGSPSGSRRESWAGHGTPWYPPGPNLVVRPLPPSPPREASAGKALMLAGVGVSREGSATDIAALRRSTATSHVSSGNFSGGAAATAASGASGGPRRIFSAHVSGRSAAAAVASRHMRTYGGSVALPIGRTTSTPPPPSRYTSASTRLALRDVLNHRPTAHRPMGRGGGTGTGGAATVTAAAAAGRSSVGIGALGNLDFRPRWRY</sequence>
<feature type="compositionally biased region" description="Low complexity" evidence="1">
    <location>
        <begin position="156"/>
        <end position="170"/>
    </location>
</feature>
<evidence type="ECO:0000313" key="3">
    <source>
        <dbReference type="Proteomes" id="UP000001058"/>
    </source>
</evidence>
<reference evidence="2 3" key="1">
    <citation type="journal article" date="2010" name="Science">
        <title>Genomic analysis of organismal complexity in the multicellular green alga Volvox carteri.</title>
        <authorList>
            <person name="Prochnik S.E."/>
            <person name="Umen J."/>
            <person name="Nedelcu A.M."/>
            <person name="Hallmann A."/>
            <person name="Miller S.M."/>
            <person name="Nishii I."/>
            <person name="Ferris P."/>
            <person name="Kuo A."/>
            <person name="Mitros T."/>
            <person name="Fritz-Laylin L.K."/>
            <person name="Hellsten U."/>
            <person name="Chapman J."/>
            <person name="Simakov O."/>
            <person name="Rensing S.A."/>
            <person name="Terry A."/>
            <person name="Pangilinan J."/>
            <person name="Kapitonov V."/>
            <person name="Jurka J."/>
            <person name="Salamov A."/>
            <person name="Shapiro H."/>
            <person name="Schmutz J."/>
            <person name="Grimwood J."/>
            <person name="Lindquist E."/>
            <person name="Lucas S."/>
            <person name="Grigoriev I.V."/>
            <person name="Schmitt R."/>
            <person name="Kirk D."/>
            <person name="Rokhsar D.S."/>
        </authorList>
    </citation>
    <scope>NUCLEOTIDE SEQUENCE [LARGE SCALE GENOMIC DNA]</scope>
    <source>
        <strain evidence="3">f. Nagariensis / Eve</strain>
    </source>
</reference>